<evidence type="ECO:0000313" key="3">
    <source>
        <dbReference type="Proteomes" id="UP000799757"/>
    </source>
</evidence>
<proteinExistence type="predicted"/>
<feature type="compositionally biased region" description="Polar residues" evidence="1">
    <location>
        <begin position="122"/>
        <end position="145"/>
    </location>
</feature>
<organism evidence="2 3">
    <name type="scientific">Melanomma pulvis-pyrius CBS 109.77</name>
    <dbReference type="NCBI Taxonomy" id="1314802"/>
    <lineage>
        <taxon>Eukaryota</taxon>
        <taxon>Fungi</taxon>
        <taxon>Dikarya</taxon>
        <taxon>Ascomycota</taxon>
        <taxon>Pezizomycotina</taxon>
        <taxon>Dothideomycetes</taxon>
        <taxon>Pleosporomycetidae</taxon>
        <taxon>Pleosporales</taxon>
        <taxon>Melanommataceae</taxon>
        <taxon>Melanomma</taxon>
    </lineage>
</organism>
<feature type="compositionally biased region" description="Low complexity" evidence="1">
    <location>
        <begin position="154"/>
        <end position="164"/>
    </location>
</feature>
<feature type="region of interest" description="Disordered" evidence="1">
    <location>
        <begin position="1"/>
        <end position="20"/>
    </location>
</feature>
<feature type="region of interest" description="Disordered" evidence="1">
    <location>
        <begin position="101"/>
        <end position="173"/>
    </location>
</feature>
<accession>A0A6A6WZ94</accession>
<name>A0A6A6WZ94_9PLEO</name>
<dbReference type="AlphaFoldDB" id="A0A6A6WZ94"/>
<evidence type="ECO:0000256" key="1">
    <source>
        <dbReference type="SAM" id="MobiDB-lite"/>
    </source>
</evidence>
<gene>
    <name evidence="2" type="ORF">K505DRAFT_378372</name>
</gene>
<feature type="compositionally biased region" description="Polar residues" evidence="1">
    <location>
        <begin position="77"/>
        <end position="88"/>
    </location>
</feature>
<protein>
    <submittedName>
        <fullName evidence="2">Uncharacterized protein</fullName>
    </submittedName>
</protein>
<dbReference type="Proteomes" id="UP000799757">
    <property type="component" value="Unassembled WGS sequence"/>
</dbReference>
<dbReference type="EMBL" id="MU002154">
    <property type="protein sequence ID" value="KAF2789213.1"/>
    <property type="molecule type" value="Genomic_DNA"/>
</dbReference>
<keyword evidence="3" id="KW-1185">Reference proteome</keyword>
<sequence length="173" mass="18841">MSEDDDDDLRAPRLPRTATHAGRCAVGDPLVSDGHQQMRIDMRSLCSLMARHLTHVKHESISSEISTDQTPEPPGSLPNNETKSGNSSRADLVGIIYLYRTDSGGRSGPAVGDRAPERNKSSVHGFSLITNTQNAAPDSPKLQQSHNEDSEPRSLTSSISSDMSDWQCTPTWD</sequence>
<evidence type="ECO:0000313" key="2">
    <source>
        <dbReference type="EMBL" id="KAF2789213.1"/>
    </source>
</evidence>
<feature type="region of interest" description="Disordered" evidence="1">
    <location>
        <begin position="59"/>
        <end position="88"/>
    </location>
</feature>
<reference evidence="2" key="1">
    <citation type="journal article" date="2020" name="Stud. Mycol.">
        <title>101 Dothideomycetes genomes: a test case for predicting lifestyles and emergence of pathogens.</title>
        <authorList>
            <person name="Haridas S."/>
            <person name="Albert R."/>
            <person name="Binder M."/>
            <person name="Bloem J."/>
            <person name="Labutti K."/>
            <person name="Salamov A."/>
            <person name="Andreopoulos B."/>
            <person name="Baker S."/>
            <person name="Barry K."/>
            <person name="Bills G."/>
            <person name="Bluhm B."/>
            <person name="Cannon C."/>
            <person name="Castanera R."/>
            <person name="Culley D."/>
            <person name="Daum C."/>
            <person name="Ezra D."/>
            <person name="Gonzalez J."/>
            <person name="Henrissat B."/>
            <person name="Kuo A."/>
            <person name="Liang C."/>
            <person name="Lipzen A."/>
            <person name="Lutzoni F."/>
            <person name="Magnuson J."/>
            <person name="Mondo S."/>
            <person name="Nolan M."/>
            <person name="Ohm R."/>
            <person name="Pangilinan J."/>
            <person name="Park H.-J."/>
            <person name="Ramirez L."/>
            <person name="Alfaro M."/>
            <person name="Sun H."/>
            <person name="Tritt A."/>
            <person name="Yoshinaga Y."/>
            <person name="Zwiers L.-H."/>
            <person name="Turgeon B."/>
            <person name="Goodwin S."/>
            <person name="Spatafora J."/>
            <person name="Crous P."/>
            <person name="Grigoriev I."/>
        </authorList>
    </citation>
    <scope>NUCLEOTIDE SEQUENCE</scope>
    <source>
        <strain evidence="2">CBS 109.77</strain>
    </source>
</reference>